<name>C0E5J7_9CORY</name>
<accession>C0E5J7</accession>
<dbReference type="AlphaFoldDB" id="C0E5J7"/>
<reference evidence="1 2" key="1">
    <citation type="submission" date="2009-01" db="EMBL/GenBank/DDBJ databases">
        <authorList>
            <person name="Fulton L."/>
            <person name="Clifton S."/>
            <person name="Chinwalla A.T."/>
            <person name="Mitreva M."/>
            <person name="Sodergren E."/>
            <person name="Weinstock G."/>
            <person name="Clifton S."/>
            <person name="Dooling D.J."/>
            <person name="Fulton B."/>
            <person name="Minx P."/>
            <person name="Pepin K.H."/>
            <person name="Johnson M."/>
            <person name="Bhonagiri V."/>
            <person name="Nash W.E."/>
            <person name="Mardis E.R."/>
            <person name="Wilson R.K."/>
        </authorList>
    </citation>
    <scope>NUCLEOTIDE SEQUENCE [LARGE SCALE GENOMIC DNA]</scope>
    <source>
        <strain evidence="1 2">ATCC 33806</strain>
    </source>
</reference>
<protein>
    <submittedName>
        <fullName evidence="1">Uncharacterized protein</fullName>
    </submittedName>
</protein>
<sequence>MRTKPKISWLEIFWPRPLDGEVISALAQRLVSDPSLGRVVIQTYASSDGVRFYLGINEHKVVVVTQLLQDLVPGVHVVQLPQDEDTAASAFGSVTRPYLTRTVRLRVSRSSQLLDITRHEQLMRGLLGALGHLSLGEVIVLQLVLTCPPCAECCAVSAVVGYVA</sequence>
<dbReference type="HOGENOM" id="CLU_1616245_0_0_11"/>
<evidence type="ECO:0000313" key="1">
    <source>
        <dbReference type="EMBL" id="EEG26184.1"/>
    </source>
</evidence>
<gene>
    <name evidence="1" type="ORF">CORMATOL_02287</name>
</gene>
<proteinExistence type="predicted"/>
<dbReference type="EMBL" id="ACEB01000035">
    <property type="protein sequence ID" value="EEG26184.1"/>
    <property type="molecule type" value="Genomic_DNA"/>
</dbReference>
<organism evidence="1 2">
    <name type="scientific">Corynebacterium matruchotii ATCC 33806</name>
    <dbReference type="NCBI Taxonomy" id="566549"/>
    <lineage>
        <taxon>Bacteria</taxon>
        <taxon>Bacillati</taxon>
        <taxon>Actinomycetota</taxon>
        <taxon>Actinomycetes</taxon>
        <taxon>Mycobacteriales</taxon>
        <taxon>Corynebacteriaceae</taxon>
        <taxon>Corynebacterium</taxon>
    </lineage>
</organism>
<dbReference type="Proteomes" id="UP000006247">
    <property type="component" value="Unassembled WGS sequence"/>
</dbReference>
<evidence type="ECO:0000313" key="2">
    <source>
        <dbReference type="Proteomes" id="UP000006247"/>
    </source>
</evidence>
<comment type="caution">
    <text evidence="1">The sequence shown here is derived from an EMBL/GenBank/DDBJ whole genome shotgun (WGS) entry which is preliminary data.</text>
</comment>